<dbReference type="EMBL" id="JABBWM010000117">
    <property type="protein sequence ID" value="KAG2088831.1"/>
    <property type="molecule type" value="Genomic_DNA"/>
</dbReference>
<dbReference type="GeneID" id="64696721"/>
<feature type="compositionally biased region" description="Basic and acidic residues" evidence="1">
    <location>
        <begin position="252"/>
        <end position="261"/>
    </location>
</feature>
<evidence type="ECO:0000313" key="2">
    <source>
        <dbReference type="EMBL" id="KAG2088831.1"/>
    </source>
</evidence>
<dbReference type="OrthoDB" id="2692764at2759"/>
<proteinExistence type="predicted"/>
<protein>
    <submittedName>
        <fullName evidence="2">Uncharacterized protein</fullName>
    </submittedName>
</protein>
<keyword evidence="3" id="KW-1185">Reference proteome</keyword>
<accession>A0A9P7EUE7</accession>
<feature type="region of interest" description="Disordered" evidence="1">
    <location>
        <begin position="194"/>
        <end position="272"/>
    </location>
</feature>
<dbReference type="RefSeq" id="XP_041285679.1">
    <property type="nucleotide sequence ID" value="XM_041434462.1"/>
</dbReference>
<evidence type="ECO:0000256" key="1">
    <source>
        <dbReference type="SAM" id="MobiDB-lite"/>
    </source>
</evidence>
<name>A0A9P7EUE7_9AGAM</name>
<reference evidence="2" key="1">
    <citation type="journal article" date="2020" name="New Phytol.">
        <title>Comparative genomics reveals dynamic genome evolution in host specialist ectomycorrhizal fungi.</title>
        <authorList>
            <person name="Lofgren L.A."/>
            <person name="Nguyen N.H."/>
            <person name="Vilgalys R."/>
            <person name="Ruytinx J."/>
            <person name="Liao H.L."/>
            <person name="Branco S."/>
            <person name="Kuo A."/>
            <person name="LaButti K."/>
            <person name="Lipzen A."/>
            <person name="Andreopoulos W."/>
            <person name="Pangilinan J."/>
            <person name="Riley R."/>
            <person name="Hundley H."/>
            <person name="Na H."/>
            <person name="Barry K."/>
            <person name="Grigoriev I.V."/>
            <person name="Stajich J.E."/>
            <person name="Kennedy P.G."/>
        </authorList>
    </citation>
    <scope>NUCLEOTIDE SEQUENCE</scope>
    <source>
        <strain evidence="2">FC423</strain>
    </source>
</reference>
<sequence length="291" mass="32036">MAQYRELRTDCERGPSYAALHTYLHSTRCMGSGTCHCANDSAKAREENFSEDLYICTTYAKAFFEEVRSKFYPPPDNSGRQVLPTSNKMTRQWFSDVLFSWALITDWATWSSRPDIDPVIRSLYGSLPDQTTDILDYATMELEAKLSGNDCAPMVETDEDSWRNCLRVALEIFEANVKKAQLEANAKAEAATKAAAETALPTPTPRNVPVPGSSSKRPASSAPVGVRKIKKAKTLKPVPKDAGSKQPPTRISSRDKGKGKATESAMPSGSASQASNIIQIFYFCSTHTWGC</sequence>
<evidence type="ECO:0000313" key="3">
    <source>
        <dbReference type="Proteomes" id="UP000823399"/>
    </source>
</evidence>
<gene>
    <name evidence="2" type="ORF">F5147DRAFT_658579</name>
</gene>
<comment type="caution">
    <text evidence="2">The sequence shown here is derived from an EMBL/GenBank/DDBJ whole genome shotgun (WGS) entry which is preliminary data.</text>
</comment>
<dbReference type="Proteomes" id="UP000823399">
    <property type="component" value="Unassembled WGS sequence"/>
</dbReference>
<dbReference type="AlphaFoldDB" id="A0A9P7EUE7"/>
<organism evidence="2 3">
    <name type="scientific">Suillus discolor</name>
    <dbReference type="NCBI Taxonomy" id="1912936"/>
    <lineage>
        <taxon>Eukaryota</taxon>
        <taxon>Fungi</taxon>
        <taxon>Dikarya</taxon>
        <taxon>Basidiomycota</taxon>
        <taxon>Agaricomycotina</taxon>
        <taxon>Agaricomycetes</taxon>
        <taxon>Agaricomycetidae</taxon>
        <taxon>Boletales</taxon>
        <taxon>Suillineae</taxon>
        <taxon>Suillaceae</taxon>
        <taxon>Suillus</taxon>
    </lineage>
</organism>